<dbReference type="AlphaFoldDB" id="A0A9X7U9Z6"/>
<dbReference type="EMBL" id="CP060122">
    <property type="protein sequence ID" value="QNG46563.1"/>
    <property type="molecule type" value="Genomic_DNA"/>
</dbReference>
<keyword evidence="1" id="KW-0285">Flavoprotein</keyword>
<dbReference type="GO" id="GO:0071949">
    <property type="term" value="F:FAD binding"/>
    <property type="evidence" value="ECO:0007669"/>
    <property type="project" value="InterPro"/>
</dbReference>
<evidence type="ECO:0000256" key="2">
    <source>
        <dbReference type="ARBA" id="ARBA00022827"/>
    </source>
</evidence>
<dbReference type="SUPFAM" id="SSF51905">
    <property type="entry name" value="FAD/NAD(P)-binding domain"/>
    <property type="match status" value="1"/>
</dbReference>
<dbReference type="PANTHER" id="PTHR43004:SF3">
    <property type="entry name" value="P-HYDROXYBENZOATE HYDROXYLASE"/>
    <property type="match status" value="1"/>
</dbReference>
<keyword evidence="4" id="KW-0560">Oxidoreductase</keyword>
<accession>A0A9X7U9Z6</accession>
<dbReference type="PRINTS" id="PR00420">
    <property type="entry name" value="RNGMNOXGNASE"/>
</dbReference>
<protein>
    <submittedName>
        <fullName evidence="4">4-hydroxybenzoate 3-monooxygenase</fullName>
        <ecNumber evidence="4">1.14.13.2</ecNumber>
    </submittedName>
</protein>
<reference evidence="4 5" key="1">
    <citation type="submission" date="2020-07" db="EMBL/GenBank/DDBJ databases">
        <title>Whole genome sequence of Sphingobium yanoikuyae A3.</title>
        <authorList>
            <person name="Han S.-S."/>
        </authorList>
    </citation>
    <scope>NUCLEOTIDE SEQUENCE [LARGE SCALE GENOMIC DNA]</scope>
    <source>
        <strain evidence="4 5">A3</strain>
    </source>
</reference>
<dbReference type="NCBIfam" id="NF006091">
    <property type="entry name" value="PRK08243.1"/>
    <property type="match status" value="1"/>
</dbReference>
<proteinExistence type="predicted"/>
<organism evidence="4 5">
    <name type="scientific">Sphingobium yanoikuyae</name>
    <name type="common">Sphingomonas yanoikuyae</name>
    <dbReference type="NCBI Taxonomy" id="13690"/>
    <lineage>
        <taxon>Bacteria</taxon>
        <taxon>Pseudomonadati</taxon>
        <taxon>Pseudomonadota</taxon>
        <taxon>Alphaproteobacteria</taxon>
        <taxon>Sphingomonadales</taxon>
        <taxon>Sphingomonadaceae</taxon>
        <taxon>Sphingobium</taxon>
    </lineage>
</organism>
<dbReference type="EC" id="1.14.13.2" evidence="4"/>
<dbReference type="GO" id="GO:0018659">
    <property type="term" value="F:4-hydroxybenzoate 3-monooxygenase activity"/>
    <property type="evidence" value="ECO:0007669"/>
    <property type="project" value="UniProtKB-EC"/>
</dbReference>
<dbReference type="Gene3D" id="3.30.9.10">
    <property type="entry name" value="D-Amino Acid Oxidase, subunit A, domain 2"/>
    <property type="match status" value="1"/>
</dbReference>
<dbReference type="SUPFAM" id="SSF54373">
    <property type="entry name" value="FAD-linked reductases, C-terminal domain"/>
    <property type="match status" value="1"/>
</dbReference>
<evidence type="ECO:0000313" key="5">
    <source>
        <dbReference type="Proteomes" id="UP000515377"/>
    </source>
</evidence>
<dbReference type="NCBIfam" id="TIGR02360">
    <property type="entry name" value="pbenz_hydroxyl"/>
    <property type="match status" value="1"/>
</dbReference>
<feature type="domain" description="FAD-binding" evidence="3">
    <location>
        <begin position="3"/>
        <end position="343"/>
    </location>
</feature>
<dbReference type="InterPro" id="IPR012733">
    <property type="entry name" value="HB_mOase"/>
</dbReference>
<dbReference type="InterPro" id="IPR036188">
    <property type="entry name" value="FAD/NAD-bd_sf"/>
</dbReference>
<dbReference type="PANTHER" id="PTHR43004">
    <property type="entry name" value="TRK SYSTEM POTASSIUM UPTAKE PROTEIN"/>
    <property type="match status" value="1"/>
</dbReference>
<dbReference type="Gene3D" id="3.50.50.60">
    <property type="entry name" value="FAD/NAD(P)-binding domain"/>
    <property type="match status" value="1"/>
</dbReference>
<dbReference type="InterPro" id="IPR002938">
    <property type="entry name" value="FAD-bd"/>
</dbReference>
<sequence length="393" mass="43328">MRTSIAIIGAGPAGMFLAHLLAAEGIAAVVLERRDRAYVEGRVRAGVLEQVTTDLMHRLGLGERLDREGLVHGGTQISLDGSLFRIDMAALTGGSAVTVYGQQEVMHDLFEAAPERGVEIVWNAQDVTLEGLDGDHPVVRWRQDGVTQALQCDYVVGCDGYHGVSRNSITAHVLRTFERVYPFGWLGILADVPPADHELIYANHERGFALASMRSPTRSRYYIQCGLDEQVEDWSDDRFWDELCLRLGPDAASRVTRGPSFEKSIAPLRSFVSEPMRWGRLFLAGDAAHIVPPTGAKGLNLAASDVIMLSEALVDHYRGGSEAGLDGYSARALARVWKAERFSWWFTSITHRFPDMDGFARRIQAAEIDYIRGSQAAQRTLAENYVGLPLMAA</sequence>
<dbReference type="Pfam" id="PF01494">
    <property type="entry name" value="FAD_binding_3"/>
    <property type="match status" value="1"/>
</dbReference>
<evidence type="ECO:0000313" key="4">
    <source>
        <dbReference type="EMBL" id="QNG46563.1"/>
    </source>
</evidence>
<gene>
    <name evidence="4" type="primary">pobA</name>
    <name evidence="4" type="ORF">H3V42_02545</name>
</gene>
<evidence type="ECO:0000259" key="3">
    <source>
        <dbReference type="Pfam" id="PF01494"/>
    </source>
</evidence>
<dbReference type="GO" id="GO:0043639">
    <property type="term" value="P:benzoate catabolic process"/>
    <property type="evidence" value="ECO:0007669"/>
    <property type="project" value="InterPro"/>
</dbReference>
<evidence type="ECO:0000256" key="1">
    <source>
        <dbReference type="ARBA" id="ARBA00022630"/>
    </source>
</evidence>
<keyword evidence="2" id="KW-0274">FAD</keyword>
<dbReference type="InterPro" id="IPR050641">
    <property type="entry name" value="RIFMO-like"/>
</dbReference>
<dbReference type="Proteomes" id="UP000515377">
    <property type="component" value="Chromosome"/>
</dbReference>
<name>A0A9X7U9Z6_SPHYA</name>